<keyword evidence="4" id="KW-0410">Iron transport</keyword>
<keyword evidence="14" id="KW-0675">Receptor</keyword>
<evidence type="ECO:0000256" key="3">
    <source>
        <dbReference type="ARBA" id="ARBA00022452"/>
    </source>
</evidence>
<evidence type="ECO:0000256" key="4">
    <source>
        <dbReference type="ARBA" id="ARBA00022496"/>
    </source>
</evidence>
<evidence type="ECO:0000256" key="1">
    <source>
        <dbReference type="ARBA" id="ARBA00004571"/>
    </source>
</evidence>
<keyword evidence="10" id="KW-0472">Membrane</keyword>
<accession>A0A845U9L1</accession>
<organism evidence="14">
    <name type="scientific">Acidithiobacillus ferrianus</name>
    <dbReference type="NCBI Taxonomy" id="2678518"/>
    <lineage>
        <taxon>Bacteria</taxon>
        <taxon>Pseudomonadati</taxon>
        <taxon>Pseudomonadota</taxon>
        <taxon>Acidithiobacillia</taxon>
        <taxon>Acidithiobacillales</taxon>
        <taxon>Acidithiobacillaceae</taxon>
        <taxon>Acidithiobacillus</taxon>
    </lineage>
</organism>
<dbReference type="PANTHER" id="PTHR32552">
    <property type="entry name" value="FERRICHROME IRON RECEPTOR-RELATED"/>
    <property type="match status" value="1"/>
</dbReference>
<evidence type="ECO:0000256" key="8">
    <source>
        <dbReference type="ARBA" id="ARBA00023065"/>
    </source>
</evidence>
<feature type="signal peptide" evidence="12">
    <location>
        <begin position="1"/>
        <end position="26"/>
    </location>
</feature>
<dbReference type="EMBL" id="WNJL01000030">
    <property type="protein sequence ID" value="NDU42447.1"/>
    <property type="molecule type" value="Genomic_DNA"/>
</dbReference>
<comment type="subcellular location">
    <subcellularLocation>
        <location evidence="1">Cell outer membrane</location>
        <topology evidence="1">Multi-pass membrane protein</topology>
    </subcellularLocation>
</comment>
<feature type="chain" id="PRO_5032415518" evidence="12">
    <location>
        <begin position="27"/>
        <end position="754"/>
    </location>
</feature>
<dbReference type="InterPro" id="IPR039426">
    <property type="entry name" value="TonB-dep_rcpt-like"/>
</dbReference>
<dbReference type="SUPFAM" id="SSF56935">
    <property type="entry name" value="Porins"/>
    <property type="match status" value="1"/>
</dbReference>
<dbReference type="InterPro" id="IPR000531">
    <property type="entry name" value="Beta-barrel_TonB"/>
</dbReference>
<sequence length="754" mass="82379">MKPFLRHSLYLAVASALGGTTVSAWADTPLPTLGTVTVKARPEGALQTPASGAEQGETISGSALKILGGPGQTNPYQAISLLPSVIAQNPDPYGLANVPGGNKGIRIRGERNPHGGIGTVEGMPLSAINPGPGEQFLFDMEDIRSVTLLRPPFAPNNLSVFTTQGYLNSEVLWPQAQFGGVVSQSFGSFDFHRTFIRLDSGALPTGTRFFVSGSYTHAGQWRGSGGSPDFRYNGEIGISQDFSPTLTAKLYAAYDNMKENNYLPLSYAQASDPGKYYNLGYNANLTGNAAQDVNYYGYNRQKFQDYAIFGELNWHPNAQCTFVLKPFYSQENGYYLMGKSAIGGDQPGLLHWGINHHSYGLVAQYQGSFSGTQVTVGYWFENLNPPGPPTSWKIYRIDPAGGLTFGGWALLARATANHVFNSPYFTVSHDFGALQVTGGARYLMEQTPSFTVYNTQGIGNVSYDAALAQATSVNPIRSASGHTFYQWLPYFGMVYKATPHMQATFAYGRDNGAPAFNNWPQLQMNWSAFQKAGMTVQSGWDTVKPETSNAFNLGLNIHYDRWYLRPALFFATYRNKYVTFYDPRVGISYDQNAGTGHAWGAELSAGVNPLPDLTVFSNLAYDRANFTQNIRTLGGTILPVNGLQFPDTPLFVGSLGASYRYHRFSVSPNVQYLTSRYVDSMHTEVVPGYFLANLNFGYKQHLAGISTLSANLAIMNLFNRHYIGLIDTSYLQSSGASFFPGAPITVAGTVSLQF</sequence>
<keyword evidence="5" id="KW-0812">Transmembrane</keyword>
<evidence type="ECO:0000256" key="2">
    <source>
        <dbReference type="ARBA" id="ARBA00022448"/>
    </source>
</evidence>
<evidence type="ECO:0000256" key="10">
    <source>
        <dbReference type="ARBA" id="ARBA00023136"/>
    </source>
</evidence>
<feature type="domain" description="TonB-dependent receptor-like beta-barrel" evidence="13">
    <location>
        <begin position="349"/>
        <end position="717"/>
    </location>
</feature>
<dbReference type="Pfam" id="PF00593">
    <property type="entry name" value="TonB_dep_Rec_b-barrel"/>
    <property type="match status" value="1"/>
</dbReference>
<keyword evidence="7" id="KW-0408">Iron</keyword>
<name>A0A845U9L1_9PROT</name>
<keyword evidence="3" id="KW-1134">Transmembrane beta strand</keyword>
<keyword evidence="8" id="KW-0406">Ion transport</keyword>
<evidence type="ECO:0000256" key="11">
    <source>
        <dbReference type="ARBA" id="ARBA00023237"/>
    </source>
</evidence>
<dbReference type="GO" id="GO:0009279">
    <property type="term" value="C:cell outer membrane"/>
    <property type="evidence" value="ECO:0007669"/>
    <property type="project" value="UniProtKB-SubCell"/>
</dbReference>
<dbReference type="PANTHER" id="PTHR32552:SF89">
    <property type="entry name" value="CATECHOLATE SIDEROPHORE RECEPTOR FIU"/>
    <property type="match status" value="1"/>
</dbReference>
<gene>
    <name evidence="14" type="ORF">GL267_07280</name>
</gene>
<dbReference type="AlphaFoldDB" id="A0A845U9L1"/>
<evidence type="ECO:0000256" key="6">
    <source>
        <dbReference type="ARBA" id="ARBA00022729"/>
    </source>
</evidence>
<evidence type="ECO:0000259" key="13">
    <source>
        <dbReference type="Pfam" id="PF00593"/>
    </source>
</evidence>
<evidence type="ECO:0000256" key="5">
    <source>
        <dbReference type="ARBA" id="ARBA00022692"/>
    </source>
</evidence>
<evidence type="ECO:0000313" key="14">
    <source>
        <dbReference type="EMBL" id="NDU42447.1"/>
    </source>
</evidence>
<dbReference type="GO" id="GO:0015344">
    <property type="term" value="F:siderophore uptake transmembrane transporter activity"/>
    <property type="evidence" value="ECO:0007669"/>
    <property type="project" value="TreeGrafter"/>
</dbReference>
<evidence type="ECO:0000256" key="12">
    <source>
        <dbReference type="SAM" id="SignalP"/>
    </source>
</evidence>
<proteinExistence type="predicted"/>
<keyword evidence="9" id="KW-0798">TonB box</keyword>
<evidence type="ECO:0000256" key="9">
    <source>
        <dbReference type="ARBA" id="ARBA00023077"/>
    </source>
</evidence>
<protein>
    <submittedName>
        <fullName evidence="14">TonB-dependent receptor</fullName>
    </submittedName>
</protein>
<keyword evidence="2" id="KW-0813">Transport</keyword>
<comment type="caution">
    <text evidence="14">The sequence shown here is derived from an EMBL/GenBank/DDBJ whole genome shotgun (WGS) entry which is preliminary data.</text>
</comment>
<evidence type="ECO:0000256" key="7">
    <source>
        <dbReference type="ARBA" id="ARBA00023004"/>
    </source>
</evidence>
<keyword evidence="6 12" id="KW-0732">Signal</keyword>
<keyword evidence="11" id="KW-0998">Cell outer membrane</keyword>
<dbReference type="InterPro" id="IPR036942">
    <property type="entry name" value="Beta-barrel_TonB_sf"/>
</dbReference>
<dbReference type="Gene3D" id="2.40.170.20">
    <property type="entry name" value="TonB-dependent receptor, beta-barrel domain"/>
    <property type="match status" value="1"/>
</dbReference>
<reference evidence="14" key="1">
    <citation type="submission" date="2019-11" db="EMBL/GenBank/DDBJ databases">
        <title>Acidithiobacillus ferrianus sp. nov.: a facultatively anaerobic and extremely acidophilic chemolithoautotroph.</title>
        <authorList>
            <person name="Norris P.R."/>
            <person name="Falagan C."/>
            <person name="Moya-Beltran A."/>
            <person name="Castro M."/>
            <person name="Quatrini R."/>
            <person name="Johnson D.B."/>
        </authorList>
    </citation>
    <scope>NUCLEOTIDE SEQUENCE [LARGE SCALE GENOMIC DNA]</scope>
    <source>
        <strain evidence="14">MG</strain>
    </source>
</reference>